<dbReference type="SUPFAM" id="SSF56529">
    <property type="entry name" value="FAH"/>
    <property type="match status" value="1"/>
</dbReference>
<reference evidence="4" key="1">
    <citation type="submission" date="2020-12" db="EMBL/GenBank/DDBJ databases">
        <title>Vagococcus allomyrinae sp. nov. and Enterococcus lavae sp. nov., isolated from the larvae of Allomyrina dichotoma.</title>
        <authorList>
            <person name="Lee S.D."/>
        </authorList>
    </citation>
    <scope>NUCLEOTIDE SEQUENCE</scope>
    <source>
        <strain evidence="4">BWB3-3</strain>
    </source>
</reference>
<dbReference type="PANTHER" id="PTHR11820">
    <property type="entry name" value="ACYLPYRUVASE"/>
    <property type="match status" value="1"/>
</dbReference>
<evidence type="ECO:0000259" key="3">
    <source>
        <dbReference type="Pfam" id="PF01557"/>
    </source>
</evidence>
<dbReference type="Pfam" id="PF01557">
    <property type="entry name" value="FAA_hydrolase"/>
    <property type="match status" value="1"/>
</dbReference>
<evidence type="ECO:0000313" key="5">
    <source>
        <dbReference type="Proteomes" id="UP000674938"/>
    </source>
</evidence>
<comment type="caution">
    <text evidence="4">The sequence shown here is derived from an EMBL/GenBank/DDBJ whole genome shotgun (WGS) entry which is preliminary data.</text>
</comment>
<dbReference type="InterPro" id="IPR036663">
    <property type="entry name" value="Fumarylacetoacetase_C_sf"/>
</dbReference>
<evidence type="ECO:0000256" key="2">
    <source>
        <dbReference type="ARBA" id="ARBA00022723"/>
    </source>
</evidence>
<evidence type="ECO:0000313" key="4">
    <source>
        <dbReference type="EMBL" id="MBP1039886.1"/>
    </source>
</evidence>
<protein>
    <submittedName>
        <fullName evidence="4">Fumarylacetoacetate hydrolase family protein</fullName>
    </submittedName>
</protein>
<comment type="similarity">
    <text evidence="1">Belongs to the FAH family.</text>
</comment>
<gene>
    <name evidence="4" type="ORF">I6N95_02565</name>
</gene>
<dbReference type="RefSeq" id="WP_209524767.1">
    <property type="nucleotide sequence ID" value="NZ_JAEEGA010000001.1"/>
</dbReference>
<name>A0A940P527_9ENTE</name>
<sequence length="209" mass="23426">MESIGNVFCVGRNYQAHIEELDNQRPEEPVWFMKPTHSVVYCQGDQRIVLPKEQGDVHYEIELVVQMKADYTPDQPLEMLLGSVALGLDLTLRDLQSDLKAKRLPWLRAKGFKNSAVLTEGLPYSSLEAFADTNFHLKINDQIVQNGNTQLMIFKLEELLASCWEQFDLKTGDLIFTGTPAGVGALADGDKVEMYLNDGCLGEFTVGLK</sequence>
<dbReference type="InterPro" id="IPR011234">
    <property type="entry name" value="Fumarylacetoacetase-like_C"/>
</dbReference>
<keyword evidence="2" id="KW-0479">Metal-binding</keyword>
<dbReference type="PANTHER" id="PTHR11820:SF7">
    <property type="entry name" value="ACYLPYRUVASE FAHD1, MITOCHONDRIAL"/>
    <property type="match status" value="1"/>
</dbReference>
<dbReference type="Proteomes" id="UP000674938">
    <property type="component" value="Unassembled WGS sequence"/>
</dbReference>
<dbReference type="GO" id="GO:0018773">
    <property type="term" value="F:acetylpyruvate hydrolase activity"/>
    <property type="evidence" value="ECO:0007669"/>
    <property type="project" value="TreeGrafter"/>
</dbReference>
<dbReference type="AlphaFoldDB" id="A0A940P527"/>
<accession>A0A940P527</accession>
<proteinExistence type="inferred from homology"/>
<evidence type="ECO:0000256" key="1">
    <source>
        <dbReference type="ARBA" id="ARBA00010211"/>
    </source>
</evidence>
<dbReference type="Gene3D" id="3.90.850.10">
    <property type="entry name" value="Fumarylacetoacetase-like, C-terminal domain"/>
    <property type="match status" value="1"/>
</dbReference>
<keyword evidence="5" id="KW-1185">Reference proteome</keyword>
<dbReference type="GO" id="GO:0046872">
    <property type="term" value="F:metal ion binding"/>
    <property type="evidence" value="ECO:0007669"/>
    <property type="project" value="UniProtKB-KW"/>
</dbReference>
<feature type="domain" description="Fumarylacetoacetase-like C-terminal" evidence="3">
    <location>
        <begin position="7"/>
        <end position="197"/>
    </location>
</feature>
<keyword evidence="4" id="KW-0378">Hydrolase</keyword>
<dbReference type="EMBL" id="JAEEGA010000001">
    <property type="protein sequence ID" value="MBP1039886.1"/>
    <property type="molecule type" value="Genomic_DNA"/>
</dbReference>
<organism evidence="4 5">
    <name type="scientific">Vagococcus allomyrinae</name>
    <dbReference type="NCBI Taxonomy" id="2794353"/>
    <lineage>
        <taxon>Bacteria</taxon>
        <taxon>Bacillati</taxon>
        <taxon>Bacillota</taxon>
        <taxon>Bacilli</taxon>
        <taxon>Lactobacillales</taxon>
        <taxon>Enterococcaceae</taxon>
        <taxon>Vagococcus</taxon>
    </lineage>
</organism>